<evidence type="ECO:0000313" key="1">
    <source>
        <dbReference type="EMBL" id="EFX87279.1"/>
    </source>
</evidence>
<dbReference type="KEGG" id="dpx:DAPPUDRAFT_235915"/>
<organism evidence="1 2">
    <name type="scientific">Daphnia pulex</name>
    <name type="common">Water flea</name>
    <dbReference type="NCBI Taxonomy" id="6669"/>
    <lineage>
        <taxon>Eukaryota</taxon>
        <taxon>Metazoa</taxon>
        <taxon>Ecdysozoa</taxon>
        <taxon>Arthropoda</taxon>
        <taxon>Crustacea</taxon>
        <taxon>Branchiopoda</taxon>
        <taxon>Diplostraca</taxon>
        <taxon>Cladocera</taxon>
        <taxon>Anomopoda</taxon>
        <taxon>Daphniidae</taxon>
        <taxon>Daphnia</taxon>
    </lineage>
</organism>
<evidence type="ECO:0000313" key="2">
    <source>
        <dbReference type="Proteomes" id="UP000000305"/>
    </source>
</evidence>
<name>E9FZD9_DAPPU</name>
<dbReference type="Proteomes" id="UP000000305">
    <property type="component" value="Unassembled WGS sequence"/>
</dbReference>
<dbReference type="HOGENOM" id="CLU_2888026_0_0_1"/>
<proteinExistence type="predicted"/>
<keyword evidence="2" id="KW-1185">Reference proteome</keyword>
<dbReference type="InParanoid" id="E9FZD9"/>
<dbReference type="AlphaFoldDB" id="E9FZD9"/>
<reference evidence="1 2" key="1">
    <citation type="journal article" date="2011" name="Science">
        <title>The ecoresponsive genome of Daphnia pulex.</title>
        <authorList>
            <person name="Colbourne J.K."/>
            <person name="Pfrender M.E."/>
            <person name="Gilbert D."/>
            <person name="Thomas W.K."/>
            <person name="Tucker A."/>
            <person name="Oakley T.H."/>
            <person name="Tokishita S."/>
            <person name="Aerts A."/>
            <person name="Arnold G.J."/>
            <person name="Basu M.K."/>
            <person name="Bauer D.J."/>
            <person name="Caceres C.E."/>
            <person name="Carmel L."/>
            <person name="Casola C."/>
            <person name="Choi J.H."/>
            <person name="Detter J.C."/>
            <person name="Dong Q."/>
            <person name="Dusheyko S."/>
            <person name="Eads B.D."/>
            <person name="Frohlich T."/>
            <person name="Geiler-Samerotte K.A."/>
            <person name="Gerlach D."/>
            <person name="Hatcher P."/>
            <person name="Jogdeo S."/>
            <person name="Krijgsveld J."/>
            <person name="Kriventseva E.V."/>
            <person name="Kultz D."/>
            <person name="Laforsch C."/>
            <person name="Lindquist E."/>
            <person name="Lopez J."/>
            <person name="Manak J.R."/>
            <person name="Muller J."/>
            <person name="Pangilinan J."/>
            <person name="Patwardhan R.P."/>
            <person name="Pitluck S."/>
            <person name="Pritham E.J."/>
            <person name="Rechtsteiner A."/>
            <person name="Rho M."/>
            <person name="Rogozin I.B."/>
            <person name="Sakarya O."/>
            <person name="Salamov A."/>
            <person name="Schaack S."/>
            <person name="Shapiro H."/>
            <person name="Shiga Y."/>
            <person name="Skalitzky C."/>
            <person name="Smith Z."/>
            <person name="Souvorov A."/>
            <person name="Sung W."/>
            <person name="Tang Z."/>
            <person name="Tsuchiya D."/>
            <person name="Tu H."/>
            <person name="Vos H."/>
            <person name="Wang M."/>
            <person name="Wolf Y.I."/>
            <person name="Yamagata H."/>
            <person name="Yamada T."/>
            <person name="Ye Y."/>
            <person name="Shaw J.R."/>
            <person name="Andrews J."/>
            <person name="Crease T.J."/>
            <person name="Tang H."/>
            <person name="Lucas S.M."/>
            <person name="Robertson H.M."/>
            <person name="Bork P."/>
            <person name="Koonin E.V."/>
            <person name="Zdobnov E.M."/>
            <person name="Grigoriev I.V."/>
            <person name="Lynch M."/>
            <person name="Boore J.L."/>
        </authorList>
    </citation>
    <scope>NUCLEOTIDE SEQUENCE [LARGE SCALE GENOMIC DNA]</scope>
</reference>
<dbReference type="EMBL" id="GL732528">
    <property type="protein sequence ID" value="EFX87279.1"/>
    <property type="molecule type" value="Genomic_DNA"/>
</dbReference>
<protein>
    <submittedName>
        <fullName evidence="1">Uncharacterized protein</fullName>
    </submittedName>
</protein>
<accession>E9FZD9</accession>
<gene>
    <name evidence="1" type="ORF">DAPPUDRAFT_235915</name>
</gene>
<sequence>MCDDDRSYYSPKPSKTFTGITEYGGKMFERSRVFILDGCIRTIYAQLAARTNEQSPVFQLHPL</sequence>